<comment type="caution">
    <text evidence="2">The sequence shown here is derived from an EMBL/GenBank/DDBJ whole genome shotgun (WGS) entry which is preliminary data.</text>
</comment>
<dbReference type="EMBL" id="QQOH01000001">
    <property type="protein sequence ID" value="RDE24068.1"/>
    <property type="molecule type" value="Genomic_DNA"/>
</dbReference>
<dbReference type="InterPro" id="IPR029063">
    <property type="entry name" value="SAM-dependent_MTases_sf"/>
</dbReference>
<dbReference type="SUPFAM" id="SSF53335">
    <property type="entry name" value="S-adenosyl-L-methionine-dependent methyltransferases"/>
    <property type="match status" value="1"/>
</dbReference>
<accession>A0A369WPP8</accession>
<evidence type="ECO:0000313" key="2">
    <source>
        <dbReference type="EMBL" id="RDE24068.1"/>
    </source>
</evidence>
<reference evidence="2 3" key="1">
    <citation type="submission" date="2018-07" db="EMBL/GenBank/DDBJ databases">
        <title>Motiliproteus coralliicola sp. nov., a bacterium isolated from Coral.</title>
        <authorList>
            <person name="Wang G."/>
        </authorList>
    </citation>
    <scope>NUCLEOTIDE SEQUENCE [LARGE SCALE GENOMIC DNA]</scope>
    <source>
        <strain evidence="2 3">C34</strain>
    </source>
</reference>
<dbReference type="Pfam" id="PF01170">
    <property type="entry name" value="UPF0020"/>
    <property type="match status" value="1"/>
</dbReference>
<dbReference type="InterPro" id="IPR000241">
    <property type="entry name" value="RlmKL-like_Mtase"/>
</dbReference>
<dbReference type="Proteomes" id="UP000253769">
    <property type="component" value="Unassembled WGS sequence"/>
</dbReference>
<evidence type="ECO:0000313" key="3">
    <source>
        <dbReference type="Proteomes" id="UP000253769"/>
    </source>
</evidence>
<proteinExistence type="predicted"/>
<evidence type="ECO:0000259" key="1">
    <source>
        <dbReference type="Pfam" id="PF01170"/>
    </source>
</evidence>
<dbReference type="Gene3D" id="3.40.50.150">
    <property type="entry name" value="Vaccinia Virus protein VP39"/>
    <property type="match status" value="1"/>
</dbReference>
<dbReference type="RefSeq" id="WP_114693649.1">
    <property type="nucleotide sequence ID" value="NZ_QQOH01000001.1"/>
</dbReference>
<keyword evidence="3" id="KW-1185">Reference proteome</keyword>
<name>A0A369WPP8_9GAMM</name>
<dbReference type="OrthoDB" id="1637728at2"/>
<organism evidence="2 3">
    <name type="scientific">Motiliproteus coralliicola</name>
    <dbReference type="NCBI Taxonomy" id="2283196"/>
    <lineage>
        <taxon>Bacteria</taxon>
        <taxon>Pseudomonadati</taxon>
        <taxon>Pseudomonadota</taxon>
        <taxon>Gammaproteobacteria</taxon>
        <taxon>Oceanospirillales</taxon>
        <taxon>Oceanospirillaceae</taxon>
        <taxon>Motiliproteus</taxon>
    </lineage>
</organism>
<feature type="domain" description="Ribosomal RNA large subunit methyltransferase K/L-like methyltransferase" evidence="1">
    <location>
        <begin position="128"/>
        <end position="283"/>
    </location>
</feature>
<gene>
    <name evidence="2" type="ORF">DV711_00210</name>
</gene>
<sequence>MNKLALLISPQARSAYFADYLIVARSEFQQLFGDRELVYRDVGPLEFFELEAEESEQQVLLRLSFVQGLFRIDGDRLQPLAQQADFHLHPDFVFGSKFKGKTNEHLTQLLINVGLAELGIDPTNPSGIKLLDPMCGRATTLLWAMRYGLNSKGLEQDAKALDDIQRNLKKWTKLHRQKHKLSQGTITGQKRKSAGKFLDFSAEQTSLRVISGDARDADQLLKKDKFDLLVCDLPYGVQHFTTDKTRNPLDVIRQCAPVWRHCLKQQSALVLAFNSNNPKRAAMIEAFESQGYRATDFSAAHRMSESIVRDVLILRPS</sequence>
<protein>
    <recommendedName>
        <fullName evidence="1">Ribosomal RNA large subunit methyltransferase K/L-like methyltransferase domain-containing protein</fullName>
    </recommendedName>
</protein>
<dbReference type="AlphaFoldDB" id="A0A369WPP8"/>